<evidence type="ECO:0000256" key="1">
    <source>
        <dbReference type="SAM" id="MobiDB-lite"/>
    </source>
</evidence>
<accession>A0A0A9A2V6</accession>
<reference evidence="2" key="1">
    <citation type="submission" date="2014-09" db="EMBL/GenBank/DDBJ databases">
        <authorList>
            <person name="Magalhaes I.L.F."/>
            <person name="Oliveira U."/>
            <person name="Santos F.R."/>
            <person name="Vidigal T.H.D.A."/>
            <person name="Brescovit A.D."/>
            <person name="Santos A.J."/>
        </authorList>
    </citation>
    <scope>NUCLEOTIDE SEQUENCE</scope>
    <source>
        <tissue evidence="2">Shoot tissue taken approximately 20 cm above the soil surface</tissue>
    </source>
</reference>
<proteinExistence type="predicted"/>
<evidence type="ECO:0000313" key="2">
    <source>
        <dbReference type="EMBL" id="JAD45421.1"/>
    </source>
</evidence>
<feature type="compositionally biased region" description="Polar residues" evidence="1">
    <location>
        <begin position="34"/>
        <end position="46"/>
    </location>
</feature>
<sequence length="46" mass="5425">MVIDHPETSFDHSRHTCSKYHPQPDSNRHKQPARQYSVQDSSHNHT</sequence>
<feature type="region of interest" description="Disordered" evidence="1">
    <location>
        <begin position="1"/>
        <end position="46"/>
    </location>
</feature>
<organism evidence="2">
    <name type="scientific">Arundo donax</name>
    <name type="common">Giant reed</name>
    <name type="synonym">Donax arundinaceus</name>
    <dbReference type="NCBI Taxonomy" id="35708"/>
    <lineage>
        <taxon>Eukaryota</taxon>
        <taxon>Viridiplantae</taxon>
        <taxon>Streptophyta</taxon>
        <taxon>Embryophyta</taxon>
        <taxon>Tracheophyta</taxon>
        <taxon>Spermatophyta</taxon>
        <taxon>Magnoliopsida</taxon>
        <taxon>Liliopsida</taxon>
        <taxon>Poales</taxon>
        <taxon>Poaceae</taxon>
        <taxon>PACMAD clade</taxon>
        <taxon>Arundinoideae</taxon>
        <taxon>Arundineae</taxon>
        <taxon>Arundo</taxon>
    </lineage>
</organism>
<reference evidence="2" key="2">
    <citation type="journal article" date="2015" name="Data Brief">
        <title>Shoot transcriptome of the giant reed, Arundo donax.</title>
        <authorList>
            <person name="Barrero R.A."/>
            <person name="Guerrero F.D."/>
            <person name="Moolhuijzen P."/>
            <person name="Goolsby J.A."/>
            <person name="Tidwell J."/>
            <person name="Bellgard S.E."/>
            <person name="Bellgard M.I."/>
        </authorList>
    </citation>
    <scope>NUCLEOTIDE SEQUENCE</scope>
    <source>
        <tissue evidence="2">Shoot tissue taken approximately 20 cm above the soil surface</tissue>
    </source>
</reference>
<dbReference type="EMBL" id="GBRH01252474">
    <property type="protein sequence ID" value="JAD45421.1"/>
    <property type="molecule type" value="Transcribed_RNA"/>
</dbReference>
<name>A0A0A9A2V6_ARUDO</name>
<feature type="compositionally biased region" description="Basic and acidic residues" evidence="1">
    <location>
        <begin position="1"/>
        <end position="14"/>
    </location>
</feature>
<dbReference type="AlphaFoldDB" id="A0A0A9A2V6"/>
<protein>
    <submittedName>
        <fullName evidence="2">Uncharacterized protein</fullName>
    </submittedName>
</protein>